<proteinExistence type="predicted"/>
<dbReference type="Proteomes" id="UP001556367">
    <property type="component" value="Unassembled WGS sequence"/>
</dbReference>
<protein>
    <submittedName>
        <fullName evidence="1">Uncharacterized protein</fullName>
    </submittedName>
</protein>
<comment type="caution">
    <text evidence="1">The sequence shown here is derived from an EMBL/GenBank/DDBJ whole genome shotgun (WGS) entry which is preliminary data.</text>
</comment>
<reference evidence="2" key="1">
    <citation type="submission" date="2024-06" db="EMBL/GenBank/DDBJ databases">
        <title>Multi-omics analyses provide insights into the biosynthesis of the anticancer antibiotic pleurotin in Hohenbuehelia grisea.</title>
        <authorList>
            <person name="Weaver J.A."/>
            <person name="Alberti F."/>
        </authorList>
    </citation>
    <scope>NUCLEOTIDE SEQUENCE [LARGE SCALE GENOMIC DNA]</scope>
    <source>
        <strain evidence="2">T-177</strain>
    </source>
</reference>
<sequence>MFLSIWKKIQRRIRPPPRRVHKLSPEMRIEVMGFSGDKPSNPDEVLRRIGSILGAPGMRWCITGDILRVPKLLGVCLMQ</sequence>
<accession>A0ABR3JGL4</accession>
<name>A0ABR3JGL4_9AGAR</name>
<evidence type="ECO:0000313" key="2">
    <source>
        <dbReference type="Proteomes" id="UP001556367"/>
    </source>
</evidence>
<dbReference type="EMBL" id="JASNQZ010000007">
    <property type="protein sequence ID" value="KAL0954873.1"/>
    <property type="molecule type" value="Genomic_DNA"/>
</dbReference>
<gene>
    <name evidence="1" type="ORF">HGRIS_003805</name>
</gene>
<organism evidence="1 2">
    <name type="scientific">Hohenbuehelia grisea</name>
    <dbReference type="NCBI Taxonomy" id="104357"/>
    <lineage>
        <taxon>Eukaryota</taxon>
        <taxon>Fungi</taxon>
        <taxon>Dikarya</taxon>
        <taxon>Basidiomycota</taxon>
        <taxon>Agaricomycotina</taxon>
        <taxon>Agaricomycetes</taxon>
        <taxon>Agaricomycetidae</taxon>
        <taxon>Agaricales</taxon>
        <taxon>Pleurotineae</taxon>
        <taxon>Pleurotaceae</taxon>
        <taxon>Hohenbuehelia</taxon>
    </lineage>
</organism>
<keyword evidence="2" id="KW-1185">Reference proteome</keyword>
<evidence type="ECO:0000313" key="1">
    <source>
        <dbReference type="EMBL" id="KAL0954873.1"/>
    </source>
</evidence>